<dbReference type="KEGG" id="cku:UL82_01670"/>
<gene>
    <name evidence="1" type="ORF">UL82_01670</name>
</gene>
<dbReference type="Proteomes" id="UP000033457">
    <property type="component" value="Chromosome"/>
</dbReference>
<dbReference type="EMBL" id="CP011312">
    <property type="protein sequence ID" value="AKE40562.1"/>
    <property type="molecule type" value="Genomic_DNA"/>
</dbReference>
<protein>
    <recommendedName>
        <fullName evidence="3">ClbS/DfsB family four-helix bundle protein</fullName>
    </recommendedName>
</protein>
<name>A0A0F6QYG7_9CORY</name>
<dbReference type="STRING" id="35755.UL82_01670"/>
<dbReference type="PANTHER" id="PTHR40658">
    <property type="match status" value="1"/>
</dbReference>
<evidence type="ECO:0000313" key="1">
    <source>
        <dbReference type="EMBL" id="AKE40562.1"/>
    </source>
</evidence>
<dbReference type="InterPro" id="IPR034660">
    <property type="entry name" value="DinB/YfiT-like"/>
</dbReference>
<dbReference type="HOGENOM" id="CLU_133748_0_0_11"/>
<evidence type="ECO:0000313" key="2">
    <source>
        <dbReference type="Proteomes" id="UP000033457"/>
    </source>
</evidence>
<dbReference type="InterPro" id="IPR012550">
    <property type="entry name" value="DUF1706"/>
</dbReference>
<proteinExistence type="predicted"/>
<reference evidence="1 2" key="1">
    <citation type="journal article" date="2015" name="Genome Announc.">
        <title>Complete Genome Sequence of Corynebacterium kutscheri DSM 20755, a Corynebacterial Type Strain with Remarkably Low G+C Content of Chromosomal DNA.</title>
        <authorList>
            <person name="Ruckert C."/>
            <person name="Albersmeier A."/>
            <person name="Winkler A."/>
            <person name="Tauch A."/>
        </authorList>
    </citation>
    <scope>NUCLEOTIDE SEQUENCE [LARGE SCALE GENOMIC DNA]</scope>
    <source>
        <strain evidence="1 2">DSM 20755</strain>
    </source>
</reference>
<dbReference type="Pfam" id="PF08020">
    <property type="entry name" value="DUF1706"/>
    <property type="match status" value="1"/>
</dbReference>
<dbReference type="PIRSF" id="PIRSF031551">
    <property type="entry name" value="DUF1706"/>
    <property type="match status" value="1"/>
</dbReference>
<dbReference type="SUPFAM" id="SSF109854">
    <property type="entry name" value="DinB/YfiT-like putative metalloenzymes"/>
    <property type="match status" value="1"/>
</dbReference>
<dbReference type="PANTHER" id="PTHR40658:SF4">
    <property type="entry name" value="HYPOTHETICAL CYTOSOLIC PROTEIN"/>
    <property type="match status" value="1"/>
</dbReference>
<organism evidence="1 2">
    <name type="scientific">Corynebacterium kutscheri</name>
    <dbReference type="NCBI Taxonomy" id="35755"/>
    <lineage>
        <taxon>Bacteria</taxon>
        <taxon>Bacillati</taxon>
        <taxon>Actinomycetota</taxon>
        <taxon>Actinomycetes</taxon>
        <taxon>Mycobacteriales</taxon>
        <taxon>Corynebacteriaceae</taxon>
        <taxon>Corynebacterium</taxon>
    </lineage>
</organism>
<dbReference type="Gene3D" id="1.20.120.450">
    <property type="entry name" value="dinb family like domain"/>
    <property type="match status" value="1"/>
</dbReference>
<evidence type="ECO:0008006" key="3">
    <source>
        <dbReference type="Google" id="ProtNLM"/>
    </source>
</evidence>
<keyword evidence="2" id="KW-1185">Reference proteome</keyword>
<dbReference type="AlphaFoldDB" id="A0A0F6QYG7"/>
<sequence>MGKDGNNKTMPRPQNKRDLLSAADTYYRLLIELIESMSETEKHNLVFGENFSRPEAHWRRDKNLRDVLAHLYHWQHMLRVWCAANYPNAPDKPVAFLPTPYNWRTTPALNEEIRLRYHGSSLADMEIMLVQSHKQVIELIQGFSNEELFTKKYFSWTGTSSLGSYCVSATSSHYDWAIKKLRTYLKIVRTNK</sequence>
<accession>A0A0F6QYG7</accession>